<keyword evidence="3" id="KW-0067">ATP-binding</keyword>
<dbReference type="Pfam" id="PF00690">
    <property type="entry name" value="Cation_ATPase_N"/>
    <property type="match status" value="1"/>
</dbReference>
<dbReference type="EMBL" id="PJQL01003182">
    <property type="protein sequence ID" value="RCH82017.1"/>
    <property type="molecule type" value="Genomic_DNA"/>
</dbReference>
<comment type="caution">
    <text evidence="5">The sequence shown here is derived from an EMBL/GenBank/DDBJ whole genome shotgun (WGS) entry which is preliminary data.</text>
</comment>
<dbReference type="InterPro" id="IPR001757">
    <property type="entry name" value="P_typ_ATPase"/>
</dbReference>
<dbReference type="Pfam" id="PF00122">
    <property type="entry name" value="E1-E2_ATPase"/>
    <property type="match status" value="1"/>
</dbReference>
<keyword evidence="6" id="KW-1185">Reference proteome</keyword>
<feature type="non-terminal residue" evidence="5">
    <location>
        <position position="268"/>
    </location>
</feature>
<dbReference type="Gene3D" id="1.20.1110.10">
    <property type="entry name" value="Calcium-transporting ATPase, transmembrane domain"/>
    <property type="match status" value="1"/>
</dbReference>
<dbReference type="GO" id="GO:0005524">
    <property type="term" value="F:ATP binding"/>
    <property type="evidence" value="ECO:0007669"/>
    <property type="project" value="UniProtKB-KW"/>
</dbReference>
<keyword evidence="2" id="KW-0547">Nucleotide-binding</keyword>
<sequence>MADDREVNVEKHAPNHEIPAIQQLTVEELYDKDKYDLSTMEPGDVFVLLQTSTDGLSSEEAARRVEKFGYNRLEHKEINPILQFLGFMWNPLSWVMEAAAIVAIAVSNGGGRPPDWEDFIGIVLLLLANSVIGFLEERQAGNAVKALMESLAPECKVKRDGEWKTLEAAELVPGDIISIKLGDVVPADGRLVSAHGAVSIDQAALTGESLPVGKEAGDEIFSGSTVKQGEAEAVVIGTGLNTFFGRAAKLVGDAGDETGHLQSILAKI</sequence>
<dbReference type="STRING" id="86630.A0A367IWG1"/>
<dbReference type="GO" id="GO:0006812">
    <property type="term" value="P:monoatomic cation transport"/>
    <property type="evidence" value="ECO:0007669"/>
    <property type="project" value="UniProtKB-ARBA"/>
</dbReference>
<reference evidence="5 6" key="1">
    <citation type="journal article" date="2018" name="G3 (Bethesda)">
        <title>Phylogenetic and Phylogenomic Definition of Rhizopus Species.</title>
        <authorList>
            <person name="Gryganskyi A.P."/>
            <person name="Golan J."/>
            <person name="Dolatabadi S."/>
            <person name="Mondo S."/>
            <person name="Robb S."/>
            <person name="Idnurm A."/>
            <person name="Muszewska A."/>
            <person name="Steczkiewicz K."/>
            <person name="Masonjones S."/>
            <person name="Liao H.L."/>
            <person name="Gajdeczka M.T."/>
            <person name="Anike F."/>
            <person name="Vuek A."/>
            <person name="Anishchenko I.M."/>
            <person name="Voigt K."/>
            <person name="de Hoog G.S."/>
            <person name="Smith M.E."/>
            <person name="Heitman J."/>
            <person name="Vilgalys R."/>
            <person name="Stajich J.E."/>
        </authorList>
    </citation>
    <scope>NUCLEOTIDE SEQUENCE [LARGE SCALE GENOMIC DNA]</scope>
    <source>
        <strain evidence="5 6">CBS 357.93</strain>
    </source>
</reference>
<dbReference type="InterPro" id="IPR004014">
    <property type="entry name" value="ATPase_P-typ_cation-transptr_N"/>
</dbReference>
<dbReference type="GO" id="GO:0016887">
    <property type="term" value="F:ATP hydrolysis activity"/>
    <property type="evidence" value="ECO:0007669"/>
    <property type="project" value="InterPro"/>
</dbReference>
<evidence type="ECO:0000256" key="2">
    <source>
        <dbReference type="ARBA" id="ARBA00022741"/>
    </source>
</evidence>
<dbReference type="SMART" id="SM00831">
    <property type="entry name" value="Cation_ATPase_N"/>
    <property type="match status" value="1"/>
</dbReference>
<dbReference type="InterPro" id="IPR023298">
    <property type="entry name" value="ATPase_P-typ_TM_dom_sf"/>
</dbReference>
<dbReference type="PANTHER" id="PTHR42861">
    <property type="entry name" value="CALCIUM-TRANSPORTING ATPASE"/>
    <property type="match status" value="1"/>
</dbReference>
<evidence type="ECO:0000313" key="5">
    <source>
        <dbReference type="EMBL" id="RCH82017.1"/>
    </source>
</evidence>
<dbReference type="FunFam" id="2.70.150.10:FF:000004">
    <property type="entry name" value="Plasma membrane ATPase"/>
    <property type="match status" value="1"/>
</dbReference>
<name>A0A367IWG1_RHIAZ</name>
<evidence type="ECO:0000256" key="1">
    <source>
        <dbReference type="ARBA" id="ARBA00004141"/>
    </source>
</evidence>
<dbReference type="AlphaFoldDB" id="A0A367IWG1"/>
<dbReference type="SUPFAM" id="SSF81665">
    <property type="entry name" value="Calcium ATPase, transmembrane domain M"/>
    <property type="match status" value="1"/>
</dbReference>
<dbReference type="SUPFAM" id="SSF81653">
    <property type="entry name" value="Calcium ATPase, transduction domain A"/>
    <property type="match status" value="1"/>
</dbReference>
<evidence type="ECO:0000313" key="6">
    <source>
        <dbReference type="Proteomes" id="UP000252139"/>
    </source>
</evidence>
<dbReference type="NCBIfam" id="TIGR01494">
    <property type="entry name" value="ATPase_P-type"/>
    <property type="match status" value="1"/>
</dbReference>
<dbReference type="InterPro" id="IPR008250">
    <property type="entry name" value="ATPase_P-typ_transduc_dom_A_sf"/>
</dbReference>
<protein>
    <submittedName>
        <fullName evidence="5">Plasma membrane H+-ATPase</fullName>
    </submittedName>
</protein>
<dbReference type="Gene3D" id="2.70.150.10">
    <property type="entry name" value="Calcium-transporting ATPase, cytoplasmic transduction domain A"/>
    <property type="match status" value="1"/>
</dbReference>
<dbReference type="OrthoDB" id="116380at2759"/>
<organism evidence="5 6">
    <name type="scientific">Rhizopus azygosporus</name>
    <name type="common">Rhizopus microsporus var. azygosporus</name>
    <dbReference type="NCBI Taxonomy" id="86630"/>
    <lineage>
        <taxon>Eukaryota</taxon>
        <taxon>Fungi</taxon>
        <taxon>Fungi incertae sedis</taxon>
        <taxon>Mucoromycota</taxon>
        <taxon>Mucoromycotina</taxon>
        <taxon>Mucoromycetes</taxon>
        <taxon>Mucorales</taxon>
        <taxon>Mucorineae</taxon>
        <taxon>Rhizopodaceae</taxon>
        <taxon>Rhizopus</taxon>
    </lineage>
</organism>
<accession>A0A367IWG1</accession>
<comment type="subcellular location">
    <subcellularLocation>
        <location evidence="1">Membrane</location>
        <topology evidence="1">Multi-pass membrane protein</topology>
    </subcellularLocation>
</comment>
<proteinExistence type="predicted"/>
<dbReference type="InterPro" id="IPR059000">
    <property type="entry name" value="ATPase_P-type_domA"/>
</dbReference>
<feature type="domain" description="Cation-transporting P-type ATPase N-terminal" evidence="4">
    <location>
        <begin position="36"/>
        <end position="108"/>
    </location>
</feature>
<dbReference type="GO" id="GO:0016020">
    <property type="term" value="C:membrane"/>
    <property type="evidence" value="ECO:0007669"/>
    <property type="project" value="UniProtKB-SubCell"/>
</dbReference>
<dbReference type="Proteomes" id="UP000252139">
    <property type="component" value="Unassembled WGS sequence"/>
</dbReference>
<evidence type="ECO:0000259" key="4">
    <source>
        <dbReference type="SMART" id="SM00831"/>
    </source>
</evidence>
<gene>
    <name evidence="5" type="primary">PMA1_4</name>
    <name evidence="5" type="ORF">CU097_006156</name>
</gene>
<evidence type="ECO:0000256" key="3">
    <source>
        <dbReference type="ARBA" id="ARBA00022840"/>
    </source>
</evidence>